<organism evidence="3 4">
    <name type="scientific">Mucuna pruriens</name>
    <name type="common">Velvet bean</name>
    <name type="synonym">Dolichos pruriens</name>
    <dbReference type="NCBI Taxonomy" id="157652"/>
    <lineage>
        <taxon>Eukaryota</taxon>
        <taxon>Viridiplantae</taxon>
        <taxon>Streptophyta</taxon>
        <taxon>Embryophyta</taxon>
        <taxon>Tracheophyta</taxon>
        <taxon>Spermatophyta</taxon>
        <taxon>Magnoliopsida</taxon>
        <taxon>eudicotyledons</taxon>
        <taxon>Gunneridae</taxon>
        <taxon>Pentapetalae</taxon>
        <taxon>rosids</taxon>
        <taxon>fabids</taxon>
        <taxon>Fabales</taxon>
        <taxon>Fabaceae</taxon>
        <taxon>Papilionoideae</taxon>
        <taxon>50 kb inversion clade</taxon>
        <taxon>NPAAA clade</taxon>
        <taxon>indigoferoid/millettioid clade</taxon>
        <taxon>Phaseoleae</taxon>
        <taxon>Mucuna</taxon>
    </lineage>
</organism>
<name>A0A371EIF4_MUCPR</name>
<dbReference type="OrthoDB" id="1102478at2759"/>
<dbReference type="Proteomes" id="UP000257109">
    <property type="component" value="Unassembled WGS sequence"/>
</dbReference>
<dbReference type="Gene3D" id="3.10.10.10">
    <property type="entry name" value="HIV Type 1 Reverse Transcriptase, subunit A, domain 1"/>
    <property type="match status" value="1"/>
</dbReference>
<evidence type="ECO:0000256" key="1">
    <source>
        <dbReference type="ARBA" id="ARBA00023268"/>
    </source>
</evidence>
<dbReference type="InterPro" id="IPR050951">
    <property type="entry name" value="Retrovirus_Pol_polyprotein"/>
</dbReference>
<dbReference type="CDD" id="cd09279">
    <property type="entry name" value="RNase_HI_like"/>
    <property type="match status" value="1"/>
</dbReference>
<protein>
    <submittedName>
        <fullName evidence="3">Retrovirus-related Pol polyprotein from transposon 17.6</fullName>
    </submittedName>
</protein>
<dbReference type="PANTHER" id="PTHR37984">
    <property type="entry name" value="PROTEIN CBG26694"/>
    <property type="match status" value="1"/>
</dbReference>
<feature type="non-terminal residue" evidence="3">
    <location>
        <position position="1"/>
    </location>
</feature>
<evidence type="ECO:0000313" key="4">
    <source>
        <dbReference type="Proteomes" id="UP000257109"/>
    </source>
</evidence>
<dbReference type="CDD" id="cd01647">
    <property type="entry name" value="RT_LTR"/>
    <property type="match status" value="1"/>
</dbReference>
<dbReference type="SUPFAM" id="SSF56672">
    <property type="entry name" value="DNA/RNA polymerases"/>
    <property type="match status" value="1"/>
</dbReference>
<feature type="domain" description="RNase H type-1" evidence="2">
    <location>
        <begin position="509"/>
        <end position="592"/>
    </location>
</feature>
<dbReference type="AlphaFoldDB" id="A0A371EIF4"/>
<dbReference type="InterPro" id="IPR012337">
    <property type="entry name" value="RNaseH-like_sf"/>
</dbReference>
<dbReference type="InterPro" id="IPR000477">
    <property type="entry name" value="RT_dom"/>
</dbReference>
<sequence>MLDLDLDLRGLPEREWPLSAEDIKDVQVGPLTTQVTRVGAALDPVTEARLMAFLKRNHDIFTWNTDDMPRVDPNFISHHLSVAKDAKSVAQKKRKHGEEKRRAARTETAKLLATGFIREVRYSTWLANIVMVKKANDKWRICTDYTDLNKACPKDSYPLPSIDQLVDGVSGFALLSFMDAYSGYNQIWMYEHDKEKTAFITDDGIFCYRVMSFGLKNAGATYQRLMDEIFKEVMGTDVEFYVDDMVVKSKTVDSHYESLGRVFKILRKHRLRLNPLKCSFGVQAGKFLGYMLTERGIEANPEKCEAIIKMRSPQNVREVQQLMGRITALSRFISRLAETAVPIFTTLKKGGHFTWTSECEEAFLRFKVMMASPPILTRSSPGTPLYLYISVSNDAFSAVLVQEKDGEQQPIYFISKVLQGLEKRYQKIEKAALALVVASRKLRPYFQGHDIVVRTDLPIRQVLQKPDLAGRMVAWSVQLSEFSISFERRGPVLADFITELAPTDPHPTVEGDWYLSVDGSSNHTGSGAGIVLEGPGGILIEQLLHFDFKASNNQAEYEALLAGMRLAQELEAKRLVAKSDSKLVTGQVNGEY</sequence>
<comment type="caution">
    <text evidence="3">The sequence shown here is derived from an EMBL/GenBank/DDBJ whole genome shotgun (WGS) entry which is preliminary data.</text>
</comment>
<gene>
    <name evidence="3" type="primary">pol</name>
    <name evidence="3" type="ORF">CR513_55473</name>
</gene>
<reference evidence="3" key="1">
    <citation type="submission" date="2018-05" db="EMBL/GenBank/DDBJ databases">
        <title>Draft genome of Mucuna pruriens seed.</title>
        <authorList>
            <person name="Nnadi N.E."/>
            <person name="Vos R."/>
            <person name="Hasami M.H."/>
            <person name="Devisetty U.K."/>
            <person name="Aguiy J.C."/>
        </authorList>
    </citation>
    <scope>NUCLEOTIDE SEQUENCE [LARGE SCALE GENOMIC DNA]</scope>
    <source>
        <strain evidence="3">JCA_2017</strain>
    </source>
</reference>
<dbReference type="Gene3D" id="3.30.420.10">
    <property type="entry name" value="Ribonuclease H-like superfamily/Ribonuclease H"/>
    <property type="match status" value="1"/>
</dbReference>
<keyword evidence="1" id="KW-0511">Multifunctional enzyme</keyword>
<accession>A0A371EIF4</accession>
<dbReference type="PANTHER" id="PTHR37984:SF5">
    <property type="entry name" value="PROTEIN NYNRIN-LIKE"/>
    <property type="match status" value="1"/>
</dbReference>
<dbReference type="InterPro" id="IPR036397">
    <property type="entry name" value="RNaseH_sf"/>
</dbReference>
<dbReference type="Pfam" id="PF13456">
    <property type="entry name" value="RVT_3"/>
    <property type="match status" value="1"/>
</dbReference>
<dbReference type="Pfam" id="PF17919">
    <property type="entry name" value="RT_RNaseH_2"/>
    <property type="match status" value="1"/>
</dbReference>
<proteinExistence type="predicted"/>
<dbReference type="GO" id="GO:0004523">
    <property type="term" value="F:RNA-DNA hybrid ribonuclease activity"/>
    <property type="evidence" value="ECO:0007669"/>
    <property type="project" value="InterPro"/>
</dbReference>
<evidence type="ECO:0000313" key="3">
    <source>
        <dbReference type="EMBL" id="RDX65830.1"/>
    </source>
</evidence>
<dbReference type="InterPro" id="IPR002156">
    <property type="entry name" value="RNaseH_domain"/>
</dbReference>
<dbReference type="InterPro" id="IPR041577">
    <property type="entry name" value="RT_RNaseH_2"/>
</dbReference>
<dbReference type="PROSITE" id="PS50879">
    <property type="entry name" value="RNASE_H_1"/>
    <property type="match status" value="1"/>
</dbReference>
<dbReference type="InterPro" id="IPR043128">
    <property type="entry name" value="Rev_trsase/Diguanyl_cyclase"/>
</dbReference>
<dbReference type="Pfam" id="PF00078">
    <property type="entry name" value="RVT_1"/>
    <property type="match status" value="1"/>
</dbReference>
<dbReference type="Gene3D" id="3.10.20.370">
    <property type="match status" value="1"/>
</dbReference>
<evidence type="ECO:0000259" key="2">
    <source>
        <dbReference type="PROSITE" id="PS50879"/>
    </source>
</evidence>
<dbReference type="EMBL" id="QJKJ01013714">
    <property type="protein sequence ID" value="RDX65830.1"/>
    <property type="molecule type" value="Genomic_DNA"/>
</dbReference>
<dbReference type="InterPro" id="IPR043502">
    <property type="entry name" value="DNA/RNA_pol_sf"/>
</dbReference>
<dbReference type="Gene3D" id="3.30.70.270">
    <property type="match status" value="2"/>
</dbReference>
<dbReference type="SUPFAM" id="SSF53098">
    <property type="entry name" value="Ribonuclease H-like"/>
    <property type="match status" value="1"/>
</dbReference>
<dbReference type="GO" id="GO:0003676">
    <property type="term" value="F:nucleic acid binding"/>
    <property type="evidence" value="ECO:0007669"/>
    <property type="project" value="InterPro"/>
</dbReference>
<keyword evidence="4" id="KW-1185">Reference proteome</keyword>